<keyword evidence="6 7" id="KW-0472">Membrane</keyword>
<organism evidence="9 10">
    <name type="scientific">Caproicibacter fermentans</name>
    <dbReference type="NCBI Taxonomy" id="2576756"/>
    <lineage>
        <taxon>Bacteria</taxon>
        <taxon>Bacillati</taxon>
        <taxon>Bacillota</taxon>
        <taxon>Clostridia</taxon>
        <taxon>Eubacteriales</taxon>
        <taxon>Acutalibacteraceae</taxon>
        <taxon>Caproicibacter</taxon>
    </lineage>
</organism>
<dbReference type="PANTHER" id="PTHR30193">
    <property type="entry name" value="ABC TRANSPORTER PERMEASE PROTEIN"/>
    <property type="match status" value="1"/>
</dbReference>
<keyword evidence="4 7" id="KW-0812">Transmembrane</keyword>
<evidence type="ECO:0000256" key="5">
    <source>
        <dbReference type="ARBA" id="ARBA00022989"/>
    </source>
</evidence>
<dbReference type="CDD" id="cd06261">
    <property type="entry name" value="TM_PBP2"/>
    <property type="match status" value="1"/>
</dbReference>
<keyword evidence="3" id="KW-1003">Cell membrane</keyword>
<dbReference type="InterPro" id="IPR051393">
    <property type="entry name" value="ABC_transporter_permease"/>
</dbReference>
<evidence type="ECO:0000259" key="8">
    <source>
        <dbReference type="PROSITE" id="PS50928"/>
    </source>
</evidence>
<comment type="similarity">
    <text evidence="7">Belongs to the binding-protein-dependent transport system permease family.</text>
</comment>
<dbReference type="GO" id="GO:0005886">
    <property type="term" value="C:plasma membrane"/>
    <property type="evidence" value="ECO:0007669"/>
    <property type="project" value="UniProtKB-SubCell"/>
</dbReference>
<evidence type="ECO:0000256" key="7">
    <source>
        <dbReference type="RuleBase" id="RU363032"/>
    </source>
</evidence>
<protein>
    <submittedName>
        <fullName evidence="9">L-arabinose transport system permease protein AraP</fullName>
    </submittedName>
</protein>
<dbReference type="PROSITE" id="PS50928">
    <property type="entry name" value="ABC_TM1"/>
    <property type="match status" value="1"/>
</dbReference>
<feature type="transmembrane region" description="Helical" evidence="7">
    <location>
        <begin position="203"/>
        <end position="222"/>
    </location>
</feature>
<feature type="domain" description="ABC transmembrane type-1" evidence="8">
    <location>
        <begin position="63"/>
        <end position="276"/>
    </location>
</feature>
<dbReference type="PANTHER" id="PTHR30193:SF1">
    <property type="entry name" value="ABC TRANSPORTER PERMEASE PROTEIN YESP-RELATED"/>
    <property type="match status" value="1"/>
</dbReference>
<gene>
    <name evidence="9" type="primary">araP_1</name>
    <name evidence="9" type="ORF">CAFE_08360</name>
</gene>
<dbReference type="InterPro" id="IPR035906">
    <property type="entry name" value="MetI-like_sf"/>
</dbReference>
<name>A0A6N8HWW5_9FIRM</name>
<evidence type="ECO:0000313" key="10">
    <source>
        <dbReference type="Proteomes" id="UP000469440"/>
    </source>
</evidence>
<feature type="transmembrane region" description="Helical" evidence="7">
    <location>
        <begin position="104"/>
        <end position="124"/>
    </location>
</feature>
<evidence type="ECO:0000313" key="9">
    <source>
        <dbReference type="EMBL" id="MVB10158.1"/>
    </source>
</evidence>
<keyword evidence="2 7" id="KW-0813">Transport</keyword>
<sequence length="309" mass="34482">MKKALSRNAGFFFVAPWVIGFIVFTVIPLFQALYLGFTDSNSITAPNFVGFQNYIDLFHDEDFLSSLSLTVWYAIFAVPLGIAASLSLAALLNCKIRGVYLFRTILYLPAVVSGVSIALLWRWILDKDMGLLNMLLARIGIQGPGWLSNPNWVLPSYILIALWGAGGGILTYLAGLQDVPRSLYEAADLDGAGWFEKFVKITVPMLTPVIFYNLIMGIVGAFRKFSDAYIIGGAGNQGRFYMVYLYQNAFNYFKMGYATAMAWILFLIILVLSLLVFKSSNLWVFYNAEIEKGKKKSKRAPHGKEGGLY</sequence>
<feature type="transmembrane region" description="Helical" evidence="7">
    <location>
        <begin position="154"/>
        <end position="174"/>
    </location>
</feature>
<dbReference type="Pfam" id="PF00528">
    <property type="entry name" value="BPD_transp_1"/>
    <property type="match status" value="1"/>
</dbReference>
<keyword evidence="10" id="KW-1185">Reference proteome</keyword>
<comment type="caution">
    <text evidence="9">The sequence shown here is derived from an EMBL/GenBank/DDBJ whole genome shotgun (WGS) entry which is preliminary data.</text>
</comment>
<proteinExistence type="inferred from homology"/>
<evidence type="ECO:0000256" key="4">
    <source>
        <dbReference type="ARBA" id="ARBA00022692"/>
    </source>
</evidence>
<evidence type="ECO:0000256" key="2">
    <source>
        <dbReference type="ARBA" id="ARBA00022448"/>
    </source>
</evidence>
<keyword evidence="5 7" id="KW-1133">Transmembrane helix</keyword>
<accession>A0A6N8HWW5</accession>
<feature type="transmembrane region" description="Helical" evidence="7">
    <location>
        <begin position="71"/>
        <end position="92"/>
    </location>
</feature>
<dbReference type="Proteomes" id="UP000469440">
    <property type="component" value="Unassembled WGS sequence"/>
</dbReference>
<dbReference type="InterPro" id="IPR000515">
    <property type="entry name" value="MetI-like"/>
</dbReference>
<dbReference type="Gene3D" id="1.10.3720.10">
    <property type="entry name" value="MetI-like"/>
    <property type="match status" value="1"/>
</dbReference>
<dbReference type="OrthoDB" id="367897at2"/>
<evidence type="ECO:0000256" key="6">
    <source>
        <dbReference type="ARBA" id="ARBA00023136"/>
    </source>
</evidence>
<dbReference type="GO" id="GO:0055085">
    <property type="term" value="P:transmembrane transport"/>
    <property type="evidence" value="ECO:0007669"/>
    <property type="project" value="InterPro"/>
</dbReference>
<dbReference type="RefSeq" id="WP_156989894.1">
    <property type="nucleotide sequence ID" value="NZ_VWXL01000020.1"/>
</dbReference>
<feature type="transmembrane region" description="Helical" evidence="7">
    <location>
        <begin position="258"/>
        <end position="277"/>
    </location>
</feature>
<comment type="subcellular location">
    <subcellularLocation>
        <location evidence="1 7">Cell membrane</location>
        <topology evidence="1 7">Multi-pass membrane protein</topology>
    </subcellularLocation>
</comment>
<dbReference type="AlphaFoldDB" id="A0A6N8HWW5"/>
<feature type="transmembrane region" description="Helical" evidence="7">
    <location>
        <begin position="12"/>
        <end position="37"/>
    </location>
</feature>
<dbReference type="EMBL" id="VWXL01000020">
    <property type="protein sequence ID" value="MVB10158.1"/>
    <property type="molecule type" value="Genomic_DNA"/>
</dbReference>
<evidence type="ECO:0000256" key="3">
    <source>
        <dbReference type="ARBA" id="ARBA00022475"/>
    </source>
</evidence>
<reference evidence="9 10" key="1">
    <citation type="submission" date="2019-09" db="EMBL/GenBank/DDBJ databases">
        <title>Genome sequence of Clostridium sp. EA1.</title>
        <authorList>
            <person name="Poehlein A."/>
            <person name="Bengelsdorf F.R."/>
            <person name="Daniel R."/>
        </authorList>
    </citation>
    <scope>NUCLEOTIDE SEQUENCE [LARGE SCALE GENOMIC DNA]</scope>
    <source>
        <strain evidence="9 10">EA1</strain>
    </source>
</reference>
<evidence type="ECO:0000256" key="1">
    <source>
        <dbReference type="ARBA" id="ARBA00004651"/>
    </source>
</evidence>
<dbReference type="SUPFAM" id="SSF161098">
    <property type="entry name" value="MetI-like"/>
    <property type="match status" value="1"/>
</dbReference>